<evidence type="ECO:0000313" key="1">
    <source>
        <dbReference type="EMBL" id="AXE38999.1"/>
    </source>
</evidence>
<dbReference type="InterPro" id="IPR021491">
    <property type="entry name" value="DUF3145"/>
</dbReference>
<organism evidence="1 2">
    <name type="scientific">Acidipropionibacterium virtanenii</name>
    <dbReference type="NCBI Taxonomy" id="2057246"/>
    <lineage>
        <taxon>Bacteria</taxon>
        <taxon>Bacillati</taxon>
        <taxon>Actinomycetota</taxon>
        <taxon>Actinomycetes</taxon>
        <taxon>Propionibacteriales</taxon>
        <taxon>Propionibacteriaceae</taxon>
        <taxon>Acidipropionibacterium</taxon>
    </lineage>
</organism>
<dbReference type="Proteomes" id="UP000251995">
    <property type="component" value="Chromosome"/>
</dbReference>
<evidence type="ECO:0000313" key="2">
    <source>
        <dbReference type="Proteomes" id="UP000251995"/>
    </source>
</evidence>
<dbReference type="Pfam" id="PF11343">
    <property type="entry name" value="DUF3145"/>
    <property type="match status" value="1"/>
</dbReference>
<keyword evidence="2" id="KW-1185">Reference proteome</keyword>
<protein>
    <recommendedName>
        <fullName evidence="3">DUF3145 domain-containing protein</fullName>
    </recommendedName>
</protein>
<accession>A0A344UUQ1</accession>
<sequence>MKQYAHQSGGMLYIHSAPTALRTHIEWAADAAVVLPAGIRWQRQPVEYGCWRAETPWHGEPEGAAGLVSTLATWGRLRIEVTVDPPAAGAGHRWSVTPDLGIFSAETNEIGDVVVDENRLRQAMIRARSQGEPLEAEISDLLGEPWDVELEPFRACDPDLDVSWLGSEVG</sequence>
<dbReference type="EMBL" id="CP025198">
    <property type="protein sequence ID" value="AXE38999.1"/>
    <property type="molecule type" value="Genomic_DNA"/>
</dbReference>
<gene>
    <name evidence="1" type="ORF">JS278_01840</name>
</gene>
<dbReference type="KEGG" id="acij:JS278_01840"/>
<proteinExistence type="predicted"/>
<dbReference type="RefSeq" id="WP_114044920.1">
    <property type="nucleotide sequence ID" value="NZ_CP025198.1"/>
</dbReference>
<dbReference type="OrthoDB" id="3210860at2"/>
<reference evidence="1 2" key="1">
    <citation type="submission" date="2017-12" db="EMBL/GenBank/DDBJ databases">
        <title>The whole genome sequence of the Acidipropionibacterium virtanenii sp. nov. type strain JS278.</title>
        <authorList>
            <person name="Laine P."/>
            <person name="Deptula P."/>
            <person name="Varmanen P."/>
            <person name="Auvinen P."/>
        </authorList>
    </citation>
    <scope>NUCLEOTIDE SEQUENCE [LARGE SCALE GENOMIC DNA]</scope>
    <source>
        <strain evidence="1 2">JS278</strain>
    </source>
</reference>
<name>A0A344UUQ1_9ACTN</name>
<evidence type="ECO:0008006" key="3">
    <source>
        <dbReference type="Google" id="ProtNLM"/>
    </source>
</evidence>
<dbReference type="AlphaFoldDB" id="A0A344UUQ1"/>